<reference evidence="1 2" key="1">
    <citation type="journal article" date="2014" name="Genome Announc.">
        <title>Complete Genome Sequence of Polychlorinated Biphenyl Degrader Comamonas testosteroni TK102 (NBRC 109938).</title>
        <authorList>
            <person name="Fukuda K."/>
            <person name="Hosoyama A."/>
            <person name="Tsuchikane K."/>
            <person name="Ohji S."/>
            <person name="Yamazoe A."/>
            <person name="Fujita N."/>
            <person name="Shintani M."/>
            <person name="Kimbara K."/>
        </authorList>
    </citation>
    <scope>NUCLEOTIDE SEQUENCE [LARGE SCALE GENOMIC DNA]</scope>
    <source>
        <strain evidence="1">TK102</strain>
    </source>
</reference>
<protein>
    <submittedName>
        <fullName evidence="1">Uncharacterized protein</fullName>
    </submittedName>
</protein>
<dbReference type="KEGG" id="ctes:O987_12265"/>
<name>A0A076PLJ5_COMTE</name>
<evidence type="ECO:0000313" key="2">
    <source>
        <dbReference type="Proteomes" id="UP000028782"/>
    </source>
</evidence>
<gene>
    <name evidence="1" type="ORF">O987_12265</name>
</gene>
<dbReference type="AlphaFoldDB" id="A0A076PLJ5"/>
<dbReference type="Proteomes" id="UP000028782">
    <property type="component" value="Chromosome"/>
</dbReference>
<dbReference type="HOGENOM" id="CLU_3342579_0_0_4"/>
<accession>A0A076PLJ5</accession>
<dbReference type="EMBL" id="CP006704">
    <property type="protein sequence ID" value="AIJ46568.1"/>
    <property type="molecule type" value="Genomic_DNA"/>
</dbReference>
<sequence>MGAGRVTYDLGARYATKIDSKPVTFRAAVLNASNKAY</sequence>
<proteinExistence type="predicted"/>
<evidence type="ECO:0000313" key="1">
    <source>
        <dbReference type="EMBL" id="AIJ46568.1"/>
    </source>
</evidence>
<organism evidence="1 2">
    <name type="scientific">Comamonas testosteroni TK102</name>
    <dbReference type="NCBI Taxonomy" id="1392005"/>
    <lineage>
        <taxon>Bacteria</taxon>
        <taxon>Pseudomonadati</taxon>
        <taxon>Pseudomonadota</taxon>
        <taxon>Betaproteobacteria</taxon>
        <taxon>Burkholderiales</taxon>
        <taxon>Comamonadaceae</taxon>
        <taxon>Comamonas</taxon>
    </lineage>
</organism>